<evidence type="ECO:0000256" key="1">
    <source>
        <dbReference type="SAM" id="MobiDB-lite"/>
    </source>
</evidence>
<dbReference type="Proteomes" id="UP000602905">
    <property type="component" value="Unassembled WGS sequence"/>
</dbReference>
<comment type="caution">
    <text evidence="2">The sequence shown here is derived from an EMBL/GenBank/DDBJ whole genome shotgun (WGS) entry which is preliminary data.</text>
</comment>
<reference evidence="2" key="1">
    <citation type="submission" date="2020-09" db="EMBL/GenBank/DDBJ databases">
        <title>Comparative genome analyses of four rice-infecting Rhizoctonia solani isolates reveal extensive enrichment of homogalacturonan modification genes.</title>
        <authorList>
            <person name="Lee D.-Y."/>
            <person name="Jeon J."/>
            <person name="Kim K.-T."/>
            <person name="Cheong K."/>
            <person name="Song H."/>
            <person name="Choi G."/>
            <person name="Ko J."/>
            <person name="Opiyo S.O."/>
            <person name="Zuo S."/>
            <person name="Madhav S."/>
            <person name="Lee Y.-H."/>
            <person name="Wang G.-L."/>
        </authorList>
    </citation>
    <scope>NUCLEOTIDE SEQUENCE</scope>
    <source>
        <strain evidence="2">AG1-IA WGL</strain>
    </source>
</reference>
<protein>
    <recommendedName>
        <fullName evidence="4">BTB domain-containing protein</fullName>
    </recommendedName>
</protein>
<evidence type="ECO:0000313" key="3">
    <source>
        <dbReference type="Proteomes" id="UP000602905"/>
    </source>
</evidence>
<organism evidence="2 3">
    <name type="scientific">Rhizoctonia solani</name>
    <dbReference type="NCBI Taxonomy" id="456999"/>
    <lineage>
        <taxon>Eukaryota</taxon>
        <taxon>Fungi</taxon>
        <taxon>Dikarya</taxon>
        <taxon>Basidiomycota</taxon>
        <taxon>Agaricomycotina</taxon>
        <taxon>Agaricomycetes</taxon>
        <taxon>Cantharellales</taxon>
        <taxon>Ceratobasidiaceae</taxon>
        <taxon>Rhizoctonia</taxon>
    </lineage>
</organism>
<dbReference type="AlphaFoldDB" id="A0A8H7LUD0"/>
<proteinExistence type="predicted"/>
<feature type="compositionally biased region" description="Acidic residues" evidence="1">
    <location>
        <begin position="216"/>
        <end position="227"/>
    </location>
</feature>
<dbReference type="OrthoDB" id="3256919at2759"/>
<feature type="non-terminal residue" evidence="2">
    <location>
        <position position="422"/>
    </location>
</feature>
<name>A0A8H7LUD0_9AGAM</name>
<feature type="region of interest" description="Disordered" evidence="1">
    <location>
        <begin position="216"/>
        <end position="266"/>
    </location>
</feature>
<dbReference type="EMBL" id="JACYCD010000052">
    <property type="protein sequence ID" value="KAF8706012.1"/>
    <property type="molecule type" value="Genomic_DNA"/>
</dbReference>
<accession>A0A8H7LUD0</accession>
<gene>
    <name evidence="2" type="ORF">RHS03_04828</name>
</gene>
<sequence>MDSSPSSVVSISSMLSDVSDINEQTFMAPMSHTVSLIPEVNGKPLFESGDGDMELIVNGTRFETHRYLIKRFNKWRDTASKQSSSRYLNITEAASCEDFSNMFKVLYATALEGPFDFDPPTLVSALRLATKYEYLVLRDYAIRHLEQAELSPISRVKIARELNLPSWLEPAYVDLCNRDETITEEEASILGMTTFVRVAKIREKEQRRRGRVVDAGCEENIEPDDSDADKPKKETASGLKVGWDVPPETTLPPPPPGHTIYGRKRKAKKGATSTIGTIKKDGADNTVIQDQVKSQETQIQPSFVDFQVTGSYENNECVYRENSEVGLPVPGCSCSRRSVVGFGGITYAPAPCVLPACAAVAFKHLQLGQLAHAKDIVDIRSSIDKLQPVVSSKPSPDQEADVQSLVHQSIHEQVREMLSELS</sequence>
<evidence type="ECO:0008006" key="4">
    <source>
        <dbReference type="Google" id="ProtNLM"/>
    </source>
</evidence>
<evidence type="ECO:0000313" key="2">
    <source>
        <dbReference type="EMBL" id="KAF8706012.1"/>
    </source>
</evidence>